<protein>
    <recommendedName>
        <fullName evidence="3">Helix-turn-helix domain-containing protein</fullName>
    </recommendedName>
</protein>
<reference evidence="1 2" key="2">
    <citation type="journal article" date="2023" name="ChemBioChem">
        <title>Acyltransferase Domain Exchange between Two Independent Type I Polyketide Synthases in the Same Producer Strain of Macrolide Antibiotics.</title>
        <authorList>
            <person name="Kudo F."/>
            <person name="Kishikawa K."/>
            <person name="Tsuboi K."/>
            <person name="Kido T."/>
            <person name="Usui T."/>
            <person name="Hashimoto J."/>
            <person name="Shin-Ya K."/>
            <person name="Miyanaga A."/>
            <person name="Eguchi T."/>
        </authorList>
    </citation>
    <scope>NUCLEOTIDE SEQUENCE [LARGE SCALE GENOMIC DNA]</scope>
    <source>
        <strain evidence="1 2">A-8890</strain>
    </source>
</reference>
<sequence>MENRSTDPIFSVQLDYEWNNPKAAARLAKAHPGDSLSAIAEEQGVVDGWRKLF</sequence>
<accession>A0ABN5V7Z6</accession>
<evidence type="ECO:0000313" key="1">
    <source>
        <dbReference type="EMBL" id="BBC28847.1"/>
    </source>
</evidence>
<organism evidence="1 2">
    <name type="scientific">Streptomyces graminofaciens</name>
    <dbReference type="NCBI Taxonomy" id="68212"/>
    <lineage>
        <taxon>Bacteria</taxon>
        <taxon>Bacillati</taxon>
        <taxon>Actinomycetota</taxon>
        <taxon>Actinomycetes</taxon>
        <taxon>Kitasatosporales</taxon>
        <taxon>Streptomycetaceae</taxon>
        <taxon>Streptomyces</taxon>
    </lineage>
</organism>
<dbReference type="EMBL" id="AP018448">
    <property type="protein sequence ID" value="BBC28847.1"/>
    <property type="molecule type" value="Genomic_DNA"/>
</dbReference>
<dbReference type="Proteomes" id="UP001321542">
    <property type="component" value="Chromosome"/>
</dbReference>
<gene>
    <name evidence="1" type="ORF">SGFS_001380</name>
</gene>
<name>A0ABN5V7Z6_9ACTN</name>
<proteinExistence type="predicted"/>
<reference evidence="1 2" key="1">
    <citation type="journal article" date="2010" name="ChemBioChem">
        <title>Cloning and characterization of the biosynthetic gene cluster of 16-membered macrolide antibiotic FD-891: involvement of a dual functional cytochrome P450 monooxygenase catalyzing epoxidation and hydroxylation.</title>
        <authorList>
            <person name="Kudo F."/>
            <person name="Motegi A."/>
            <person name="Mizoue K."/>
            <person name="Eguchi T."/>
        </authorList>
    </citation>
    <scope>NUCLEOTIDE SEQUENCE [LARGE SCALE GENOMIC DNA]</scope>
    <source>
        <strain evidence="1 2">A-8890</strain>
    </source>
</reference>
<evidence type="ECO:0000313" key="2">
    <source>
        <dbReference type="Proteomes" id="UP001321542"/>
    </source>
</evidence>
<evidence type="ECO:0008006" key="3">
    <source>
        <dbReference type="Google" id="ProtNLM"/>
    </source>
</evidence>
<keyword evidence="2" id="KW-1185">Reference proteome</keyword>